<dbReference type="OrthoDB" id="1937047at2"/>
<keyword evidence="2" id="KW-1185">Reference proteome</keyword>
<proteinExistence type="predicted"/>
<dbReference type="Proteomes" id="UP000264883">
    <property type="component" value="Chromosome"/>
</dbReference>
<dbReference type="KEGG" id="cia:BEN51_06135"/>
<accession>A0A343JC12</accession>
<gene>
    <name evidence="1" type="ORF">BEN51_06135</name>
</gene>
<evidence type="ECO:0000313" key="2">
    <source>
        <dbReference type="Proteomes" id="UP000264883"/>
    </source>
</evidence>
<dbReference type="RefSeq" id="WP_119865209.1">
    <property type="nucleotide sequence ID" value="NZ_CP016786.1"/>
</dbReference>
<reference evidence="1 2" key="1">
    <citation type="submission" date="2016-08" db="EMBL/GenBank/DDBJ databases">
        <title>Complete Genome Sequence Of The Indigo Reducing Clostridium isatidis DSM15098.</title>
        <authorList>
            <person name="Little G.T."/>
            <person name="Minton N.P."/>
        </authorList>
    </citation>
    <scope>NUCLEOTIDE SEQUENCE [LARGE SCALE GENOMIC DNA]</scope>
    <source>
        <strain evidence="1 2">DSM 15098</strain>
    </source>
</reference>
<dbReference type="AlphaFoldDB" id="A0A343JC12"/>
<sequence>MVTKKFSLLKSFNTFNNDLKINKESTTSTNADSYDNNFSKKIDFHEDNFHNKYSPYPILDKDVITTVANNFPEPYDNIINALVSLKISIEKSIDYIEDASSSIIKKERNFELSTKYRETSMKLFEISNNINDYIEWMKNLTSKKEKNIIKENPINEEDNIDISSNLNIRKTELNICNDFTDKDPLSFKIDNNETKVDDWNDLVIKTADTLIKNYKKSKNYTNINIKFPVINSKKSKENDYRDTVIEMLTEYNIEPNRYFINIK</sequence>
<evidence type="ECO:0000313" key="1">
    <source>
        <dbReference type="EMBL" id="ASW43070.1"/>
    </source>
</evidence>
<organism evidence="1 2">
    <name type="scientific">Clostridium isatidis</name>
    <dbReference type="NCBI Taxonomy" id="182773"/>
    <lineage>
        <taxon>Bacteria</taxon>
        <taxon>Bacillati</taxon>
        <taxon>Bacillota</taxon>
        <taxon>Clostridia</taxon>
        <taxon>Eubacteriales</taxon>
        <taxon>Clostridiaceae</taxon>
        <taxon>Clostridium</taxon>
    </lineage>
</organism>
<protein>
    <submittedName>
        <fullName evidence="1">Uncharacterized protein</fullName>
    </submittedName>
</protein>
<dbReference type="EMBL" id="CP016786">
    <property type="protein sequence ID" value="ASW43070.1"/>
    <property type="molecule type" value="Genomic_DNA"/>
</dbReference>
<name>A0A343JC12_9CLOT</name>